<dbReference type="EMBL" id="CAAKMV010000110">
    <property type="protein sequence ID" value="VIO54583.1"/>
    <property type="molecule type" value="Genomic_DNA"/>
</dbReference>
<protein>
    <submittedName>
        <fullName evidence="2">Uncharacterized protein</fullName>
    </submittedName>
</protein>
<evidence type="ECO:0000313" key="2">
    <source>
        <dbReference type="EMBL" id="VIO54583.1"/>
    </source>
</evidence>
<dbReference type="AlphaFoldDB" id="A0A4E9DQQ9"/>
<sequence>MYEITDYRKLTPVLDTIYGERKVEWDIRGQSLVMVSESQDLVGLRDKLRMVGVTPTWEEYCYNVLD</sequence>
<reference evidence="2" key="1">
    <citation type="submission" date="2019-04" db="EMBL/GenBank/DDBJ databases">
        <authorList>
            <person name="Melise S."/>
            <person name="Noan J."/>
            <person name="Okalmin O."/>
        </authorList>
    </citation>
    <scope>NUCLEOTIDE SEQUENCE</scope>
    <source>
        <strain evidence="2">FN9</strain>
    </source>
</reference>
<organism evidence="2">
    <name type="scientific">Gibberella zeae</name>
    <name type="common">Wheat head blight fungus</name>
    <name type="synonym">Fusarium graminearum</name>
    <dbReference type="NCBI Taxonomy" id="5518"/>
    <lineage>
        <taxon>Eukaryota</taxon>
        <taxon>Fungi</taxon>
        <taxon>Dikarya</taxon>
        <taxon>Ascomycota</taxon>
        <taxon>Pezizomycotina</taxon>
        <taxon>Sordariomycetes</taxon>
        <taxon>Hypocreomycetidae</taxon>
        <taxon>Hypocreales</taxon>
        <taxon>Nectriaceae</taxon>
        <taxon>Fusarium</taxon>
    </lineage>
</organism>
<gene>
    <name evidence="2" type="ORF">FUG_LOCUS133081</name>
    <name evidence="1" type="ORF">MDCFG202_LOCUS50868</name>
</gene>
<name>A0A4E9DQQ9_GIBZA</name>
<reference evidence="1" key="2">
    <citation type="submission" date="2021-03" db="EMBL/GenBank/DDBJ databases">
        <authorList>
            <person name="Alouane T."/>
            <person name="Langin T."/>
            <person name="Bonhomme L."/>
        </authorList>
    </citation>
    <scope>NUCLEOTIDE SEQUENCE</scope>
    <source>
        <strain evidence="1">MDC_Fg202</strain>
    </source>
</reference>
<evidence type="ECO:0000313" key="1">
    <source>
        <dbReference type="EMBL" id="CAG1967684.1"/>
    </source>
</evidence>
<accession>A0A4E9DQQ9</accession>
<proteinExistence type="predicted"/>
<dbReference type="Proteomes" id="UP000746612">
    <property type="component" value="Unassembled WGS sequence"/>
</dbReference>
<dbReference type="EMBL" id="CAJPIJ010000076">
    <property type="protein sequence ID" value="CAG1967684.1"/>
    <property type="molecule type" value="Genomic_DNA"/>
</dbReference>